<name>A0A6M3KM35_9ZZZZ</name>
<proteinExistence type="predicted"/>
<evidence type="ECO:0000256" key="1">
    <source>
        <dbReference type="SAM" id="MobiDB-lite"/>
    </source>
</evidence>
<dbReference type="Pfam" id="PF05926">
    <property type="entry name" value="Phage_GPL"/>
    <property type="match status" value="1"/>
</dbReference>
<dbReference type="AlphaFoldDB" id="A0A6M3KM35"/>
<organism evidence="2">
    <name type="scientific">viral metagenome</name>
    <dbReference type="NCBI Taxonomy" id="1070528"/>
    <lineage>
        <taxon>unclassified sequences</taxon>
        <taxon>metagenomes</taxon>
        <taxon>organismal metagenomes</taxon>
    </lineage>
</organism>
<reference evidence="2" key="1">
    <citation type="submission" date="2020-03" db="EMBL/GenBank/DDBJ databases">
        <title>The deep terrestrial virosphere.</title>
        <authorList>
            <person name="Holmfeldt K."/>
            <person name="Nilsson E."/>
            <person name="Simone D."/>
            <person name="Lopez-Fernandez M."/>
            <person name="Wu X."/>
            <person name="de Brujin I."/>
            <person name="Lundin D."/>
            <person name="Andersson A."/>
            <person name="Bertilsson S."/>
            <person name="Dopson M."/>
        </authorList>
    </citation>
    <scope>NUCLEOTIDE SEQUENCE</scope>
    <source>
        <strain evidence="2">MM415A00378</strain>
    </source>
</reference>
<dbReference type="InterPro" id="IPR009225">
    <property type="entry name" value="Phage_head_completion_GpL"/>
</dbReference>
<accession>A0A6M3KM35</accession>
<gene>
    <name evidence="2" type="ORF">MM415A00378_0009</name>
</gene>
<protein>
    <submittedName>
        <fullName evidence="2">Putative head completion protein</fullName>
    </submittedName>
</protein>
<dbReference type="EMBL" id="MT142493">
    <property type="protein sequence ID" value="QJA82664.1"/>
    <property type="molecule type" value="Genomic_DNA"/>
</dbReference>
<dbReference type="GO" id="GO:0019069">
    <property type="term" value="P:viral capsid assembly"/>
    <property type="evidence" value="ECO:0007669"/>
    <property type="project" value="InterPro"/>
</dbReference>
<evidence type="ECO:0000313" key="2">
    <source>
        <dbReference type="EMBL" id="QJA82664.1"/>
    </source>
</evidence>
<feature type="compositionally biased region" description="Basic and acidic residues" evidence="1">
    <location>
        <begin position="122"/>
        <end position="135"/>
    </location>
</feature>
<feature type="region of interest" description="Disordered" evidence="1">
    <location>
        <begin position="114"/>
        <end position="135"/>
    </location>
</feature>
<sequence length="160" mass="17678">MSFVSTAKPPVVGTETPVENHPWFPAISPDALRKTCRLDGTVTPDRLRLAVVTALRSVNGELREWREAQQAGGYDSLAAVPCDQLDGESEHLARYRQAVYSHVLADMAEAYRDISTTPSSDGKGDRIKEKTESRADAHRQTMRWAISDILGIGRTTVELI</sequence>